<evidence type="ECO:0000313" key="6">
    <source>
        <dbReference type="EMBL" id="EIG54801.1"/>
    </source>
</evidence>
<evidence type="ECO:0000256" key="1">
    <source>
        <dbReference type="ARBA" id="ARBA00023002"/>
    </source>
</evidence>
<evidence type="ECO:0000256" key="2">
    <source>
        <dbReference type="ARBA" id="ARBA00023027"/>
    </source>
</evidence>
<dbReference type="EMBL" id="JH600068">
    <property type="protein sequence ID" value="EIG54801.1"/>
    <property type="molecule type" value="Genomic_DNA"/>
</dbReference>
<feature type="active site" evidence="3">
    <location>
        <position position="172"/>
    </location>
</feature>
<dbReference type="AlphaFoldDB" id="I2Q4U5"/>
<dbReference type="SUPFAM" id="SSF51735">
    <property type="entry name" value="NAD(P)-binding Rossmann-fold domains"/>
    <property type="match status" value="1"/>
</dbReference>
<dbReference type="Gene3D" id="3.40.50.720">
    <property type="entry name" value="NAD(P)-binding Rossmann-like Domain"/>
    <property type="match status" value="1"/>
</dbReference>
<dbReference type="PANTHER" id="PTHR43580:SF2">
    <property type="entry name" value="CYTOKINE-LIKE NUCLEAR FACTOR N-PAC"/>
    <property type="match status" value="1"/>
</dbReference>
<organism evidence="6">
    <name type="scientific">Desulfovibrio sp. U5L</name>
    <dbReference type="NCBI Taxonomy" id="596152"/>
    <lineage>
        <taxon>Bacteria</taxon>
        <taxon>Pseudomonadati</taxon>
        <taxon>Thermodesulfobacteriota</taxon>
        <taxon>Desulfovibrionia</taxon>
        <taxon>Desulfovibrionales</taxon>
        <taxon>Desulfovibrionaceae</taxon>
        <taxon>Desulfovibrio</taxon>
    </lineage>
</organism>
<dbReference type="InterPro" id="IPR013328">
    <property type="entry name" value="6PGD_dom2"/>
</dbReference>
<dbReference type="SUPFAM" id="SSF48179">
    <property type="entry name" value="6-phosphogluconate dehydrogenase C-terminal domain-like"/>
    <property type="match status" value="1"/>
</dbReference>
<keyword evidence="1" id="KW-0560">Oxidoreductase</keyword>
<feature type="domain" description="6-phosphogluconate dehydrogenase NADP-binding" evidence="4">
    <location>
        <begin position="4"/>
        <end position="162"/>
    </location>
</feature>
<dbReference type="HOGENOM" id="CLU_035117_0_0_7"/>
<feature type="domain" description="3-hydroxyisobutyrate dehydrogenase-like NAD-binding" evidence="5">
    <location>
        <begin position="166"/>
        <end position="286"/>
    </location>
</feature>
<dbReference type="PIRSF" id="PIRSF000103">
    <property type="entry name" value="HIBADH"/>
    <property type="match status" value="1"/>
</dbReference>
<dbReference type="InterPro" id="IPR051265">
    <property type="entry name" value="HIBADH-related_NP60_sf"/>
</dbReference>
<dbReference type="GO" id="GO:0016491">
    <property type="term" value="F:oxidoreductase activity"/>
    <property type="evidence" value="ECO:0007669"/>
    <property type="project" value="UniProtKB-KW"/>
</dbReference>
<keyword evidence="2" id="KW-0520">NAD</keyword>
<dbReference type="PANTHER" id="PTHR43580">
    <property type="entry name" value="OXIDOREDUCTASE GLYR1-RELATED"/>
    <property type="match status" value="1"/>
</dbReference>
<dbReference type="Pfam" id="PF14833">
    <property type="entry name" value="NAD_binding_11"/>
    <property type="match status" value="1"/>
</dbReference>
<dbReference type="InterPro" id="IPR008927">
    <property type="entry name" value="6-PGluconate_DH-like_C_sf"/>
</dbReference>
<accession>I2Q4U5</accession>
<protein>
    <submittedName>
        <fullName evidence="6">Beta-hydroxyacid dehydrogenase, 3-hydroxyisobutyrate dehydrogenase</fullName>
    </submittedName>
</protein>
<name>I2Q4U5_9BACT</name>
<proteinExistence type="predicted"/>
<dbReference type="InterPro" id="IPR029154">
    <property type="entry name" value="HIBADH-like_NADP-bd"/>
</dbReference>
<dbReference type="InterPro" id="IPR006115">
    <property type="entry name" value="6PGDH_NADP-bd"/>
</dbReference>
<dbReference type="InterPro" id="IPR015815">
    <property type="entry name" value="HIBADH-related"/>
</dbReference>
<evidence type="ECO:0000259" key="5">
    <source>
        <dbReference type="Pfam" id="PF14833"/>
    </source>
</evidence>
<reference evidence="6" key="1">
    <citation type="submission" date="2011-11" db="EMBL/GenBank/DDBJ databases">
        <title>Improved High-Quality Draft sequence of Desulfovibrio sp. U5L.</title>
        <authorList>
            <consortium name="US DOE Joint Genome Institute"/>
            <person name="Lucas S."/>
            <person name="Han J."/>
            <person name="Lapidus A."/>
            <person name="Cheng J.-F."/>
            <person name="Goodwin L."/>
            <person name="Pitluck S."/>
            <person name="Peters L."/>
            <person name="Ovchinnikova G."/>
            <person name="Held B."/>
            <person name="Detter J.C."/>
            <person name="Han C."/>
            <person name="Tapia R."/>
            <person name="Land M."/>
            <person name="Hauser L."/>
            <person name="Kyrpides N."/>
            <person name="Ivanova N."/>
            <person name="Pagani I."/>
            <person name="Gabster J."/>
            <person name="Walker C."/>
            <person name="Stolyar S."/>
            <person name="Stahl D."/>
            <person name="Arkin A."/>
            <person name="Dehal P."/>
            <person name="Hazen T."/>
            <person name="Woyke T."/>
        </authorList>
    </citation>
    <scope>NUCLEOTIDE SEQUENCE [LARGE SCALE GENOMIC DNA]</scope>
    <source>
        <strain evidence="6">U5L</strain>
    </source>
</reference>
<dbReference type="STRING" id="596152.DesU5LDRAFT_3167"/>
<evidence type="ECO:0000259" key="4">
    <source>
        <dbReference type="Pfam" id="PF03446"/>
    </source>
</evidence>
<dbReference type="Gene3D" id="1.10.1040.10">
    <property type="entry name" value="N-(1-d-carboxylethyl)-l-norvaline Dehydrogenase, domain 2"/>
    <property type="match status" value="1"/>
</dbReference>
<sequence length="286" mass="29283">MGAKIGFLGLGIMGTAMTRNLLRAGHEVMVWNRSPQPAKALAGEGARVAATPAEAAAFGQVVVVMLTGPEACEAVLFGPDGAAESLGPGQTVVNMSTIAPAYAREAAAKVRATGADYVDAPVSGSKKPAEDGTLVILAGGREATIAAVEPVLLAMGKKVARCGEAGMGSTMKITVNVLLGAMAEGLAETVRLGEALGLDRQALLDVIMAGPMANDLFRLKDPMFRADDYPPQFPAKHMAKDLRFAAEAAAKAGADTPTLAVLNALYARLLDLGLGEADFAAVIKAL</sequence>
<gene>
    <name evidence="6" type="ORF">DesU5LDRAFT_3167</name>
</gene>
<dbReference type="GO" id="GO:0050661">
    <property type="term" value="F:NADP binding"/>
    <property type="evidence" value="ECO:0007669"/>
    <property type="project" value="InterPro"/>
</dbReference>
<dbReference type="Pfam" id="PF03446">
    <property type="entry name" value="NAD_binding_2"/>
    <property type="match status" value="1"/>
</dbReference>
<dbReference type="eggNOG" id="COG2084">
    <property type="taxonomic scope" value="Bacteria"/>
</dbReference>
<evidence type="ECO:0000256" key="3">
    <source>
        <dbReference type="PIRSR" id="PIRSR000103-1"/>
    </source>
</evidence>
<dbReference type="InterPro" id="IPR036291">
    <property type="entry name" value="NAD(P)-bd_dom_sf"/>
</dbReference>
<dbReference type="OrthoDB" id="9777604at2"/>
<dbReference type="GO" id="GO:0051287">
    <property type="term" value="F:NAD binding"/>
    <property type="evidence" value="ECO:0007669"/>
    <property type="project" value="InterPro"/>
</dbReference>